<dbReference type="Proteomes" id="UP000035444">
    <property type="component" value="Unassembled WGS sequence"/>
</dbReference>
<dbReference type="GO" id="GO:0005886">
    <property type="term" value="C:plasma membrane"/>
    <property type="evidence" value="ECO:0007669"/>
    <property type="project" value="UniProtKB-SubCell"/>
</dbReference>
<keyword evidence="2" id="KW-0813">Transport</keyword>
<evidence type="ECO:0000256" key="8">
    <source>
        <dbReference type="ARBA" id="ARBA00034708"/>
    </source>
</evidence>
<dbReference type="PATRIC" id="fig|1489064.4.peg.3694"/>
<evidence type="ECO:0000256" key="9">
    <source>
        <dbReference type="SAM" id="Phobius"/>
    </source>
</evidence>
<reference evidence="10 11" key="1">
    <citation type="submission" date="2015-03" db="EMBL/GenBank/DDBJ databases">
        <title>Genome Sequence of Kiloniella spongiae MEBiC09566, isolated from a marine sponge.</title>
        <authorList>
            <person name="Shao Z."/>
            <person name="Wang L."/>
            <person name="Li X."/>
        </authorList>
    </citation>
    <scope>NUCLEOTIDE SEQUENCE [LARGE SCALE GENOMIC DNA]</scope>
    <source>
        <strain evidence="10 11">MEBiC09566</strain>
    </source>
</reference>
<comment type="similarity">
    <text evidence="8">Belongs to the anion channel-forming bestrophin (TC 1.A.46) family.</text>
</comment>
<keyword evidence="7 9" id="KW-0472">Membrane</keyword>
<evidence type="ECO:0008006" key="12">
    <source>
        <dbReference type="Google" id="ProtNLM"/>
    </source>
</evidence>
<evidence type="ECO:0000313" key="11">
    <source>
        <dbReference type="Proteomes" id="UP000035444"/>
    </source>
</evidence>
<evidence type="ECO:0000256" key="5">
    <source>
        <dbReference type="ARBA" id="ARBA00022989"/>
    </source>
</evidence>
<keyword evidence="11" id="KW-1185">Reference proteome</keyword>
<organism evidence="10 11">
    <name type="scientific">Kiloniella spongiae</name>
    <dbReference type="NCBI Taxonomy" id="1489064"/>
    <lineage>
        <taxon>Bacteria</taxon>
        <taxon>Pseudomonadati</taxon>
        <taxon>Pseudomonadota</taxon>
        <taxon>Alphaproteobacteria</taxon>
        <taxon>Rhodospirillales</taxon>
        <taxon>Kiloniellaceae</taxon>
        <taxon>Kiloniella</taxon>
    </lineage>
</organism>
<evidence type="ECO:0000256" key="3">
    <source>
        <dbReference type="ARBA" id="ARBA00022475"/>
    </source>
</evidence>
<dbReference type="OrthoDB" id="445589at2"/>
<evidence type="ECO:0000256" key="4">
    <source>
        <dbReference type="ARBA" id="ARBA00022692"/>
    </source>
</evidence>
<dbReference type="InterPro" id="IPR044669">
    <property type="entry name" value="YneE/VCCN1/2-like"/>
</dbReference>
<evidence type="ECO:0000256" key="1">
    <source>
        <dbReference type="ARBA" id="ARBA00004651"/>
    </source>
</evidence>
<dbReference type="PANTHER" id="PTHR33281:SF19">
    <property type="entry name" value="VOLTAGE-DEPENDENT ANION CHANNEL-FORMING PROTEIN YNEE"/>
    <property type="match status" value="1"/>
</dbReference>
<comment type="subcellular location">
    <subcellularLocation>
        <location evidence="1">Cell membrane</location>
        <topology evidence="1">Multi-pass membrane protein</topology>
    </subcellularLocation>
</comment>
<feature type="transmembrane region" description="Helical" evidence="9">
    <location>
        <begin position="52"/>
        <end position="70"/>
    </location>
</feature>
<proteinExistence type="inferred from homology"/>
<feature type="transmembrane region" description="Helical" evidence="9">
    <location>
        <begin position="246"/>
        <end position="277"/>
    </location>
</feature>
<dbReference type="GO" id="GO:0005254">
    <property type="term" value="F:chloride channel activity"/>
    <property type="evidence" value="ECO:0007669"/>
    <property type="project" value="InterPro"/>
</dbReference>
<gene>
    <name evidence="10" type="ORF">WH96_11875</name>
</gene>
<evidence type="ECO:0000313" key="10">
    <source>
        <dbReference type="EMBL" id="KLN60429.1"/>
    </source>
</evidence>
<dbReference type="RefSeq" id="WP_047764394.1">
    <property type="nucleotide sequence ID" value="NZ_LAQL01000007.1"/>
</dbReference>
<comment type="caution">
    <text evidence="10">The sequence shown here is derived from an EMBL/GenBank/DDBJ whole genome shotgun (WGS) entry which is preliminary data.</text>
</comment>
<dbReference type="AlphaFoldDB" id="A0A0H2MD33"/>
<sequence length="331" mass="38027">MIIRDKPNAFKLFFVLKGSVVPTIAPQILFSALVGLFAYLAHSHFLNYLPNLTVTPFILLGVTLSIFLGFRNRASYERWWEARKLWGQLIIDTRSLARQIQTYAWVKDTSEEDIGDNESRLNTTNEFDEITFQCKARQKRFVQLAISFSHALRHHLRGTDYNDDVHQFLSAEDLNRLNKVRHKPNFILNLMGEELQQMLQKEFISEISARNLEERLTSLSFILAACERIRNTPLPFAYNLLLHRTAYIYCFCLPFGLVTSIGIMTPFVTAIIAYTFFGLDALGEELEDPFGTSAHDLALTTMSHSIEVNLLETLNEENLPDPLKPNGYYHA</sequence>
<evidence type="ECO:0000256" key="2">
    <source>
        <dbReference type="ARBA" id="ARBA00022448"/>
    </source>
</evidence>
<evidence type="ECO:0000256" key="7">
    <source>
        <dbReference type="ARBA" id="ARBA00023136"/>
    </source>
</evidence>
<keyword evidence="5 9" id="KW-1133">Transmembrane helix</keyword>
<name>A0A0H2MD33_9PROT</name>
<accession>A0A0H2MD33</accession>
<feature type="transmembrane region" description="Helical" evidence="9">
    <location>
        <begin position="12"/>
        <end position="40"/>
    </location>
</feature>
<dbReference type="EMBL" id="LAQL01000007">
    <property type="protein sequence ID" value="KLN60429.1"/>
    <property type="molecule type" value="Genomic_DNA"/>
</dbReference>
<dbReference type="PANTHER" id="PTHR33281">
    <property type="entry name" value="UPF0187 PROTEIN YNEE"/>
    <property type="match status" value="1"/>
</dbReference>
<keyword evidence="4 9" id="KW-0812">Transmembrane</keyword>
<keyword evidence="6" id="KW-0406">Ion transport</keyword>
<dbReference type="Pfam" id="PF25539">
    <property type="entry name" value="Bestrophin_2"/>
    <property type="match status" value="1"/>
</dbReference>
<evidence type="ECO:0000256" key="6">
    <source>
        <dbReference type="ARBA" id="ARBA00023065"/>
    </source>
</evidence>
<protein>
    <recommendedName>
        <fullName evidence="12">Bestrophin</fullName>
    </recommendedName>
</protein>
<keyword evidence="3" id="KW-1003">Cell membrane</keyword>